<gene>
    <name evidence="4" type="primary">phnD</name>
    <name evidence="4" type="ORF">GCM10007884_14080</name>
    <name evidence="5" type="ORF">GGR33_000025</name>
</gene>
<reference evidence="4" key="4">
    <citation type="submission" date="2023-01" db="EMBL/GenBank/DDBJ databases">
        <title>Draft genome sequence of Methylobacterium brachythecii strain NBRC 107710.</title>
        <authorList>
            <person name="Sun Q."/>
            <person name="Mori K."/>
        </authorList>
    </citation>
    <scope>NUCLEOTIDE SEQUENCE</scope>
    <source>
        <strain evidence="4">NBRC 107710</strain>
    </source>
</reference>
<dbReference type="AlphaFoldDB" id="A0A7W6F4M0"/>
<evidence type="ECO:0000313" key="4">
    <source>
        <dbReference type="EMBL" id="GLS43423.1"/>
    </source>
</evidence>
<name>A0A7W6F4M0_9HYPH</name>
<dbReference type="GO" id="GO:0043190">
    <property type="term" value="C:ATP-binding cassette (ABC) transporter complex"/>
    <property type="evidence" value="ECO:0007669"/>
    <property type="project" value="InterPro"/>
</dbReference>
<reference evidence="7" key="2">
    <citation type="journal article" date="2019" name="Int. J. Syst. Evol. Microbiol.">
        <title>The Global Catalogue of Microorganisms (GCM) 10K type strain sequencing project: providing services to taxonomists for standard genome sequencing and annotation.</title>
        <authorList>
            <consortium name="The Broad Institute Genomics Platform"/>
            <consortium name="The Broad Institute Genome Sequencing Center for Infectious Disease"/>
            <person name="Wu L."/>
            <person name="Ma J."/>
        </authorList>
    </citation>
    <scope>NUCLEOTIDE SEQUENCE [LARGE SCALE GENOMIC DNA]</scope>
    <source>
        <strain evidence="7">NBRC 107710</strain>
    </source>
</reference>
<evidence type="ECO:0000256" key="3">
    <source>
        <dbReference type="SAM" id="SignalP"/>
    </source>
</evidence>
<evidence type="ECO:0000313" key="7">
    <source>
        <dbReference type="Proteomes" id="UP001156881"/>
    </source>
</evidence>
<dbReference type="Proteomes" id="UP001156881">
    <property type="component" value="Unassembled WGS sequence"/>
</dbReference>
<dbReference type="InterPro" id="IPR030836">
    <property type="entry name" value="ABC_peri_PhnD-like"/>
</dbReference>
<organism evidence="5 6">
    <name type="scientific">Methylobacterium brachythecii</name>
    <dbReference type="NCBI Taxonomy" id="1176177"/>
    <lineage>
        <taxon>Bacteria</taxon>
        <taxon>Pseudomonadati</taxon>
        <taxon>Pseudomonadota</taxon>
        <taxon>Alphaproteobacteria</taxon>
        <taxon>Hyphomicrobiales</taxon>
        <taxon>Methylobacteriaceae</taxon>
        <taxon>Methylobacterium</taxon>
    </lineage>
</organism>
<feature type="chain" id="PRO_5030508098" evidence="3">
    <location>
        <begin position="26"/>
        <end position="294"/>
    </location>
</feature>
<dbReference type="NCBIfam" id="TIGR04553">
    <property type="entry name" value="ABC_peri_selen"/>
    <property type="match status" value="1"/>
</dbReference>
<reference evidence="4" key="1">
    <citation type="journal article" date="2014" name="Int. J. Syst. Evol. Microbiol.">
        <title>Complete genome of a new Firmicutes species belonging to the dominant human colonic microbiota ('Ruminococcus bicirculans') reveals two chromosomes and a selective capacity to utilize plant glucans.</title>
        <authorList>
            <consortium name="NISC Comparative Sequencing Program"/>
            <person name="Wegmann U."/>
            <person name="Louis P."/>
            <person name="Goesmann A."/>
            <person name="Henrissat B."/>
            <person name="Duncan S.H."/>
            <person name="Flint H.J."/>
        </authorList>
    </citation>
    <scope>NUCLEOTIDE SEQUENCE</scope>
    <source>
        <strain evidence="4">NBRC 107710</strain>
    </source>
</reference>
<dbReference type="GO" id="GO:0055085">
    <property type="term" value="P:transmembrane transport"/>
    <property type="evidence" value="ECO:0007669"/>
    <property type="project" value="InterPro"/>
</dbReference>
<dbReference type="Pfam" id="PF12974">
    <property type="entry name" value="Phosphonate-bd"/>
    <property type="match status" value="1"/>
</dbReference>
<evidence type="ECO:0000256" key="1">
    <source>
        <dbReference type="ARBA" id="ARBA00007162"/>
    </source>
</evidence>
<dbReference type="RefSeq" id="WP_183501299.1">
    <property type="nucleotide sequence ID" value="NZ_BSPG01000005.1"/>
</dbReference>
<dbReference type="Proteomes" id="UP000517759">
    <property type="component" value="Unassembled WGS sequence"/>
</dbReference>
<keyword evidence="2 3" id="KW-0732">Signal</keyword>
<dbReference type="InterPro" id="IPR005770">
    <property type="entry name" value="PhnD"/>
</dbReference>
<dbReference type="NCBIfam" id="TIGR01098">
    <property type="entry name" value="3A0109s03R"/>
    <property type="match status" value="1"/>
</dbReference>
<sequence>MFGLVRAGALIAGLAAAIAGGAAHAQEAKPVFAFTAIPDQDEARLVERYGRVAAYLQSKLGVPVKYVTVKNYSSAVTAFSNGEVQLAWFGGFTGVQARKLVAGSQALAQGAEDANFRTYFIANTRLGLEKSPDFPVGTLGKTFVFGSRSSTSGRLMPEFYIRQAFPGKTPDEVYSRIGYSGEHSRTIQLVQSGQFDMGAVDYTVWKLDEKAGKVDPSKVKVIWESPAFANTQWSVRGDVEQTWGKGFTEKLRQALIGMTDPQLLEPFGRTKFVPVKNDAFQPLVEVGKATGMLD</sequence>
<evidence type="ECO:0000256" key="2">
    <source>
        <dbReference type="ARBA" id="ARBA00022729"/>
    </source>
</evidence>
<dbReference type="PANTHER" id="PTHR35841">
    <property type="entry name" value="PHOSPHONATES-BINDING PERIPLASMIC PROTEIN"/>
    <property type="match status" value="1"/>
</dbReference>
<dbReference type="PANTHER" id="PTHR35841:SF1">
    <property type="entry name" value="PHOSPHONATES-BINDING PERIPLASMIC PROTEIN"/>
    <property type="match status" value="1"/>
</dbReference>
<dbReference type="Gene3D" id="3.40.190.10">
    <property type="entry name" value="Periplasmic binding protein-like II"/>
    <property type="match status" value="2"/>
</dbReference>
<comment type="caution">
    <text evidence="5">The sequence shown here is derived from an EMBL/GenBank/DDBJ whole genome shotgun (WGS) entry which is preliminary data.</text>
</comment>
<proteinExistence type="inferred from homology"/>
<dbReference type="SUPFAM" id="SSF53850">
    <property type="entry name" value="Periplasmic binding protein-like II"/>
    <property type="match status" value="1"/>
</dbReference>
<protein>
    <submittedName>
        <fullName evidence="5">Phosphonate transport system substrate-binding protein</fullName>
    </submittedName>
    <submittedName>
        <fullName evidence="4">Selenate ABC transporter substrate-binding protein</fullName>
    </submittedName>
</protein>
<reference evidence="5 6" key="3">
    <citation type="submission" date="2020-08" db="EMBL/GenBank/DDBJ databases">
        <title>Genomic Encyclopedia of Type Strains, Phase IV (KMG-IV): sequencing the most valuable type-strain genomes for metagenomic binning, comparative biology and taxonomic classification.</title>
        <authorList>
            <person name="Goeker M."/>
        </authorList>
    </citation>
    <scope>NUCLEOTIDE SEQUENCE [LARGE SCALE GENOMIC DNA]</scope>
    <source>
        <strain evidence="5 6">DSM 24105</strain>
    </source>
</reference>
<evidence type="ECO:0000313" key="6">
    <source>
        <dbReference type="Proteomes" id="UP000517759"/>
    </source>
</evidence>
<evidence type="ECO:0000313" key="5">
    <source>
        <dbReference type="EMBL" id="MBB3900545.1"/>
    </source>
</evidence>
<dbReference type="EMBL" id="JACIDN010000001">
    <property type="protein sequence ID" value="MBB3900545.1"/>
    <property type="molecule type" value="Genomic_DNA"/>
</dbReference>
<keyword evidence="7" id="KW-1185">Reference proteome</keyword>
<feature type="signal peptide" evidence="3">
    <location>
        <begin position="1"/>
        <end position="25"/>
    </location>
</feature>
<comment type="similarity">
    <text evidence="1">Belongs to the phosphate/phosphite/phosphonate binding protein family.</text>
</comment>
<dbReference type="EMBL" id="BSPG01000005">
    <property type="protein sequence ID" value="GLS43423.1"/>
    <property type="molecule type" value="Genomic_DNA"/>
</dbReference>
<accession>A0A7W6F4M0</accession>